<dbReference type="GO" id="GO:0050518">
    <property type="term" value="F:2-C-methyl-D-erythritol 4-phosphate cytidylyltransferase activity"/>
    <property type="evidence" value="ECO:0007669"/>
    <property type="project" value="TreeGrafter"/>
</dbReference>
<comment type="caution">
    <text evidence="3">The sequence shown here is derived from an EMBL/GenBank/DDBJ whole genome shotgun (WGS) entry which is preliminary data.</text>
</comment>
<dbReference type="EMBL" id="LAKD02000095">
    <property type="protein sequence ID" value="OPF73190.1"/>
    <property type="molecule type" value="Genomic_DNA"/>
</dbReference>
<keyword evidence="4" id="KW-1185">Reference proteome</keyword>
<protein>
    <recommendedName>
        <fullName evidence="5">2-C-methyl-D-erythritol 4-phosphate cytidylyltransferase</fullName>
    </recommendedName>
</protein>
<dbReference type="PANTHER" id="PTHR32125:SF4">
    <property type="entry name" value="2-C-METHYL-D-ERYTHRITOL 4-PHOSPHATE CYTIDYLYLTRANSFERASE, CHLOROPLASTIC"/>
    <property type="match status" value="1"/>
</dbReference>
<evidence type="ECO:0000256" key="2">
    <source>
        <dbReference type="ARBA" id="ARBA00022695"/>
    </source>
</evidence>
<dbReference type="InterPro" id="IPR034683">
    <property type="entry name" value="IspD/TarI"/>
</dbReference>
<reference evidence="3" key="1">
    <citation type="submission" date="2016-12" db="EMBL/GenBank/DDBJ databases">
        <title>Genome sequence of Streptomyces antioxidans MUSC 164.</title>
        <authorList>
            <person name="Lee L.-H."/>
            <person name="Ser H.-L."/>
        </authorList>
    </citation>
    <scope>NUCLEOTIDE SEQUENCE [LARGE SCALE GENOMIC DNA]</scope>
    <source>
        <strain evidence="3">MUSC 164</strain>
    </source>
</reference>
<keyword evidence="1" id="KW-0808">Transferase</keyword>
<accession>A0A1V4CXW9</accession>
<sequence length="263" mass="28139">MRTPHHHPYSLDTSWSAGAVLLGAGQGERLGHGPKALIELGGKTLLLHALEAMASNQMVSAIAVTAPTDMQYAFEEIVSSANLSVPVLVVPGGATRQASTHAGITALAADLEWLAVTDIARPFTPHGTVDQLLDHLRRTAERSEGRVRPCGVVPVLPLVDSLHLAAEKSLLAEPFDRDRLWAAQTPQVYHRECLSSAFEVALDKGATHTDEAGMVNSTGATVITTSGNASNFKITFEHDLMLARAVHAYSQTESIHQPQEHAL</sequence>
<dbReference type="Gene3D" id="3.90.550.10">
    <property type="entry name" value="Spore Coat Polysaccharide Biosynthesis Protein SpsA, Chain A"/>
    <property type="match status" value="1"/>
</dbReference>
<evidence type="ECO:0000256" key="1">
    <source>
        <dbReference type="ARBA" id="ARBA00022679"/>
    </source>
</evidence>
<name>A0A1V4CXW9_9ACTN</name>
<keyword evidence="2" id="KW-0548">Nucleotidyltransferase</keyword>
<dbReference type="CDD" id="cd02516">
    <property type="entry name" value="CDP-ME_synthetase"/>
    <property type="match status" value="1"/>
</dbReference>
<dbReference type="InterPro" id="IPR050088">
    <property type="entry name" value="IspD/TarI_cytidylyltransf_bact"/>
</dbReference>
<evidence type="ECO:0000313" key="3">
    <source>
        <dbReference type="EMBL" id="OPF73190.1"/>
    </source>
</evidence>
<dbReference type="InterPro" id="IPR029044">
    <property type="entry name" value="Nucleotide-diphossugar_trans"/>
</dbReference>
<gene>
    <name evidence="3" type="ORF">VT50_0228875</name>
</gene>
<dbReference type="Proteomes" id="UP000033615">
    <property type="component" value="Unassembled WGS sequence"/>
</dbReference>
<evidence type="ECO:0000313" key="4">
    <source>
        <dbReference type="Proteomes" id="UP000033615"/>
    </source>
</evidence>
<proteinExistence type="predicted"/>
<dbReference type="Pfam" id="PF01128">
    <property type="entry name" value="IspD"/>
    <property type="match status" value="1"/>
</dbReference>
<dbReference type="PANTHER" id="PTHR32125">
    <property type="entry name" value="2-C-METHYL-D-ERYTHRITOL 4-PHOSPHATE CYTIDYLYLTRANSFERASE, CHLOROPLASTIC"/>
    <property type="match status" value="1"/>
</dbReference>
<dbReference type="AlphaFoldDB" id="A0A1V4CXW9"/>
<evidence type="ECO:0008006" key="5">
    <source>
        <dbReference type="Google" id="ProtNLM"/>
    </source>
</evidence>
<organism evidence="3 4">
    <name type="scientific">Streptomyces antioxidans</name>
    <dbReference type="NCBI Taxonomy" id="1507734"/>
    <lineage>
        <taxon>Bacteria</taxon>
        <taxon>Bacillati</taxon>
        <taxon>Actinomycetota</taxon>
        <taxon>Actinomycetes</taxon>
        <taxon>Kitasatosporales</taxon>
        <taxon>Streptomycetaceae</taxon>
        <taxon>Streptomyces</taxon>
    </lineage>
</organism>
<dbReference type="SUPFAM" id="SSF53448">
    <property type="entry name" value="Nucleotide-diphospho-sugar transferases"/>
    <property type="match status" value="1"/>
</dbReference>